<dbReference type="RefSeq" id="WP_091375449.1">
    <property type="nucleotide sequence ID" value="NZ_LT629740.1"/>
</dbReference>
<evidence type="ECO:0000313" key="2">
    <source>
        <dbReference type="EMBL" id="SDT41147.1"/>
    </source>
</evidence>
<dbReference type="InterPro" id="IPR013780">
    <property type="entry name" value="Glyco_hydro_b"/>
</dbReference>
<dbReference type="Pfam" id="PF00128">
    <property type="entry name" value="Alpha-amylase"/>
    <property type="match status" value="1"/>
</dbReference>
<dbReference type="STRING" id="652787.SAMN05216490_3385"/>
<dbReference type="CDD" id="cd11349">
    <property type="entry name" value="AmyAc_3"/>
    <property type="match status" value="1"/>
</dbReference>
<keyword evidence="3" id="KW-1185">Reference proteome</keyword>
<feature type="domain" description="Glycosyl hydrolase family 13 catalytic" evidence="1">
    <location>
        <begin position="12"/>
        <end position="464"/>
    </location>
</feature>
<proteinExistence type="predicted"/>
<dbReference type="OrthoDB" id="9805159at2"/>
<keyword evidence="2" id="KW-0326">Glycosidase</keyword>
<dbReference type="EMBL" id="LT629740">
    <property type="protein sequence ID" value="SDT41147.1"/>
    <property type="molecule type" value="Genomic_DNA"/>
</dbReference>
<evidence type="ECO:0000313" key="3">
    <source>
        <dbReference type="Proteomes" id="UP000199679"/>
    </source>
</evidence>
<dbReference type="InterPro" id="IPR019492">
    <property type="entry name" value="Cyclo-malto-dextrinase_C"/>
</dbReference>
<dbReference type="Gene3D" id="3.20.20.80">
    <property type="entry name" value="Glycosidases"/>
    <property type="match status" value="2"/>
</dbReference>
<dbReference type="InterPro" id="IPR017853">
    <property type="entry name" value="GH"/>
</dbReference>
<dbReference type="GO" id="GO:0009313">
    <property type="term" value="P:oligosaccharide catabolic process"/>
    <property type="evidence" value="ECO:0007669"/>
    <property type="project" value="TreeGrafter"/>
</dbReference>
<dbReference type="GO" id="GO:0004556">
    <property type="term" value="F:alpha-amylase activity"/>
    <property type="evidence" value="ECO:0007669"/>
    <property type="project" value="TreeGrafter"/>
</dbReference>
<gene>
    <name evidence="2" type="ORF">SAMN05216490_3385</name>
</gene>
<dbReference type="AlphaFoldDB" id="A0A1H2A5J3"/>
<dbReference type="PANTHER" id="PTHR10357:SF205">
    <property type="entry name" value="O-GLYCOSYL HYDROLASE FAMILY 13"/>
    <property type="match status" value="1"/>
</dbReference>
<sequence length="569" mass="64543">MDPQSHKLIIYQLLPRLFGNANTTNKFYGSIEENDSGKLNDINDTALAEIKKLGITHVFYCGVIEHATMTDYTKFGIKLDDPDVVKGRAGSPYAVKDYYDIDPDLAVDVNNRIGEFEELVKRTHANGLKVIIDFIPNHVARTYASDAKPEGVRDIGQDDDNTKAFSPKNDFYYVCGQSFVVPPGYNPGGDGFSSPLKDGKFDENPARVTGNAFTATPSINDWFETVKLNYGLDCLNNYKTYYDPIPPLWNKLYDILDYWSNKGVDGFRCDMIEYVQVEFWGWLIPKLKEVHPDLIFIGEAYHYSLYNKYIFDGKFDYLYDKTGLYDAVKKLTRNEWGASTWSINNVWNNETKGIDEHMLRFMENHDEERIAHNAFAGNPWLAIPGMIVTATLNTGPVMIYSGQEVGEPGNGSMGFGGDSRTSIFDYCGVPEHQKWLNNGKFDGGQLSIEQKNLRDFYHTLLNIAIDNEAIHSGEFYELMVTNEHQPGFNQGLYIYVRYTDKQRVLVIANFNRDEHNIQVTFAGDLLSKFNLSGSIEFTDLLKGVKYNTPDIAQGLNIFLHATSGLLLEF</sequence>
<dbReference type="SUPFAM" id="SSF51445">
    <property type="entry name" value="(Trans)glycosidases"/>
    <property type="match status" value="1"/>
</dbReference>
<organism evidence="2 3">
    <name type="scientific">Mucilaginibacter mallensis</name>
    <dbReference type="NCBI Taxonomy" id="652787"/>
    <lineage>
        <taxon>Bacteria</taxon>
        <taxon>Pseudomonadati</taxon>
        <taxon>Bacteroidota</taxon>
        <taxon>Sphingobacteriia</taxon>
        <taxon>Sphingobacteriales</taxon>
        <taxon>Sphingobacteriaceae</taxon>
        <taxon>Mucilaginibacter</taxon>
    </lineage>
</organism>
<reference evidence="2 3" key="1">
    <citation type="submission" date="2016-10" db="EMBL/GenBank/DDBJ databases">
        <authorList>
            <person name="de Groot N.N."/>
        </authorList>
    </citation>
    <scope>NUCLEOTIDE SEQUENCE [LARGE SCALE GENOMIC DNA]</scope>
    <source>
        <strain evidence="2 3">MP1X4</strain>
    </source>
</reference>
<dbReference type="Gene3D" id="2.60.40.1180">
    <property type="entry name" value="Golgi alpha-mannosidase II"/>
    <property type="match status" value="1"/>
</dbReference>
<dbReference type="SUPFAM" id="SSF51011">
    <property type="entry name" value="Glycosyl hydrolase domain"/>
    <property type="match status" value="1"/>
</dbReference>
<dbReference type="SMART" id="SM00642">
    <property type="entry name" value="Aamy"/>
    <property type="match status" value="1"/>
</dbReference>
<name>A0A1H2A5J3_MUCMA</name>
<dbReference type="Proteomes" id="UP000199679">
    <property type="component" value="Chromosome I"/>
</dbReference>
<evidence type="ECO:0000259" key="1">
    <source>
        <dbReference type="SMART" id="SM00642"/>
    </source>
</evidence>
<keyword evidence="2" id="KW-0378">Hydrolase</keyword>
<dbReference type="PANTHER" id="PTHR10357">
    <property type="entry name" value="ALPHA-AMYLASE FAMILY MEMBER"/>
    <property type="match status" value="1"/>
</dbReference>
<dbReference type="InterPro" id="IPR006047">
    <property type="entry name" value="GH13_cat_dom"/>
</dbReference>
<accession>A0A1H2A5J3</accession>
<protein>
    <submittedName>
        <fullName evidence="2">Glycosidase</fullName>
    </submittedName>
</protein>
<dbReference type="Pfam" id="PF10438">
    <property type="entry name" value="Cyc-maltodext_C"/>
    <property type="match status" value="1"/>
</dbReference>